<sequence>MMEKIRLTDISQLWFDNAWALYKDAFPMDERRLLKRQASIMSHPNYHFEVILEDDCFLGLLFWWEFDDLRYIEHFATLPGHRGKGYGKDILNAFKQRDTRPVVLEVERPDDELKQRRIQFYERIGFVLNDQYYEQPAYREGGQPLHLLLMSYPLGISDADVAHFIKDYHPIIYVLKSD</sequence>
<evidence type="ECO:0000259" key="1">
    <source>
        <dbReference type="PROSITE" id="PS51186"/>
    </source>
</evidence>
<gene>
    <name evidence="2" type="ORF">EV201_0944</name>
</gene>
<comment type="caution">
    <text evidence="2">The sequence shown here is derived from an EMBL/GenBank/DDBJ whole genome shotgun (WGS) entry which is preliminary data.</text>
</comment>
<accession>A0A4Q7VJR6</accession>
<dbReference type="CDD" id="cd04301">
    <property type="entry name" value="NAT_SF"/>
    <property type="match status" value="1"/>
</dbReference>
<organism evidence="2 3">
    <name type="scientific">Ancylomarina subtilis</name>
    <dbReference type="NCBI Taxonomy" id="1639035"/>
    <lineage>
        <taxon>Bacteria</taxon>
        <taxon>Pseudomonadati</taxon>
        <taxon>Bacteroidota</taxon>
        <taxon>Bacteroidia</taxon>
        <taxon>Marinilabiliales</taxon>
        <taxon>Marinifilaceae</taxon>
        <taxon>Ancylomarina</taxon>
    </lineage>
</organism>
<protein>
    <submittedName>
        <fullName evidence="2">Acetyltransferase (GNAT) family protein</fullName>
    </submittedName>
</protein>
<keyword evidence="2" id="KW-0808">Transferase</keyword>
<keyword evidence="3" id="KW-1185">Reference proteome</keyword>
<proteinExistence type="predicted"/>
<dbReference type="RefSeq" id="WP_207224380.1">
    <property type="nucleotide sequence ID" value="NZ_SHKN01000001.1"/>
</dbReference>
<name>A0A4Q7VJR6_9BACT</name>
<dbReference type="AlphaFoldDB" id="A0A4Q7VJR6"/>
<dbReference type="Gene3D" id="3.40.630.30">
    <property type="match status" value="1"/>
</dbReference>
<dbReference type="SUPFAM" id="SSF55729">
    <property type="entry name" value="Acyl-CoA N-acyltransferases (Nat)"/>
    <property type="match status" value="1"/>
</dbReference>
<dbReference type="EMBL" id="SHKN01000001">
    <property type="protein sequence ID" value="RZT96307.1"/>
    <property type="molecule type" value="Genomic_DNA"/>
</dbReference>
<evidence type="ECO:0000313" key="3">
    <source>
        <dbReference type="Proteomes" id="UP000293562"/>
    </source>
</evidence>
<evidence type="ECO:0000313" key="2">
    <source>
        <dbReference type="EMBL" id="RZT96307.1"/>
    </source>
</evidence>
<dbReference type="Pfam" id="PF13508">
    <property type="entry name" value="Acetyltransf_7"/>
    <property type="match status" value="1"/>
</dbReference>
<feature type="domain" description="N-acetyltransferase" evidence="1">
    <location>
        <begin position="5"/>
        <end position="155"/>
    </location>
</feature>
<reference evidence="2 3" key="1">
    <citation type="submission" date="2019-02" db="EMBL/GenBank/DDBJ databases">
        <title>Genomic Encyclopedia of Type Strains, Phase IV (KMG-IV): sequencing the most valuable type-strain genomes for metagenomic binning, comparative biology and taxonomic classification.</title>
        <authorList>
            <person name="Goeker M."/>
        </authorList>
    </citation>
    <scope>NUCLEOTIDE SEQUENCE [LARGE SCALE GENOMIC DNA]</scope>
    <source>
        <strain evidence="2 3">DSM 28825</strain>
    </source>
</reference>
<dbReference type="GO" id="GO:0016747">
    <property type="term" value="F:acyltransferase activity, transferring groups other than amino-acyl groups"/>
    <property type="evidence" value="ECO:0007669"/>
    <property type="project" value="InterPro"/>
</dbReference>
<dbReference type="PROSITE" id="PS51186">
    <property type="entry name" value="GNAT"/>
    <property type="match status" value="1"/>
</dbReference>
<dbReference type="InterPro" id="IPR000182">
    <property type="entry name" value="GNAT_dom"/>
</dbReference>
<dbReference type="InterPro" id="IPR016181">
    <property type="entry name" value="Acyl_CoA_acyltransferase"/>
</dbReference>
<dbReference type="Proteomes" id="UP000293562">
    <property type="component" value="Unassembled WGS sequence"/>
</dbReference>